<reference evidence="6" key="7">
    <citation type="submission" date="2023-08" db="EMBL/GenBank/DDBJ databases">
        <title>Mucin Metabolism Genes Underlie the Key Renovations of Bacteroides xylanisolvens Genomes in Captive Great Apes.</title>
        <authorList>
            <person name="Nishida A.H."/>
        </authorList>
    </citation>
    <scope>NUCLEOTIDE SEQUENCE</scope>
    <source>
        <strain evidence="6">P13.H9</strain>
    </source>
</reference>
<keyword evidence="18" id="KW-1185">Reference proteome</keyword>
<dbReference type="Proteomes" id="UP000183040">
    <property type="component" value="Unassembled WGS sequence"/>
</dbReference>
<evidence type="ECO:0000256" key="2">
    <source>
        <dbReference type="SAM" id="SignalP"/>
    </source>
</evidence>
<feature type="region of interest" description="Disordered" evidence="1">
    <location>
        <begin position="100"/>
        <end position="129"/>
    </location>
</feature>
<reference evidence="4" key="4">
    <citation type="journal article" date="2019" name="bioRxiv">
        <title>Acquired interbacterial defense systems protect against interspecies antagonism in the human gut microbiome.</title>
        <authorList>
            <person name="Ross B.D."/>
            <person name="Verster A.J."/>
            <person name="Radey M.C."/>
            <person name="Schmidtke D.T."/>
            <person name="Pope C.E."/>
            <person name="Hoffman L.R."/>
            <person name="Hajjar A.M."/>
            <person name="Peterson S.B."/>
            <person name="Borenstein E."/>
            <person name="Mougous J.D."/>
        </authorList>
    </citation>
    <scope>NUCLEOTIDE SEQUENCE</scope>
    <source>
        <strain evidence="4">H204</strain>
    </source>
</reference>
<evidence type="ECO:0000313" key="14">
    <source>
        <dbReference type="Proteomes" id="UP000283369"/>
    </source>
</evidence>
<evidence type="ECO:0000313" key="17">
    <source>
        <dbReference type="Proteomes" id="UP000327007"/>
    </source>
</evidence>
<evidence type="ECO:0000313" key="7">
    <source>
        <dbReference type="EMBL" id="RGV11035.1"/>
    </source>
</evidence>
<dbReference type="EMBL" id="QRYV01000044">
    <property type="protein sequence ID" value="RGV11035.1"/>
    <property type="molecule type" value="Genomic_DNA"/>
</dbReference>
<evidence type="ECO:0000313" key="11">
    <source>
        <dbReference type="EMBL" id="SFN09764.1"/>
    </source>
</evidence>
<dbReference type="Proteomes" id="UP001198461">
    <property type="component" value="Unassembled WGS sequence"/>
</dbReference>
<dbReference type="EMBL" id="WDES01000064">
    <property type="protein sequence ID" value="KAB6081124.1"/>
    <property type="molecule type" value="Genomic_DNA"/>
</dbReference>
<dbReference type="Pfam" id="PF14771">
    <property type="entry name" value="DUF4476"/>
    <property type="match status" value="1"/>
</dbReference>
<evidence type="ECO:0000256" key="1">
    <source>
        <dbReference type="SAM" id="MobiDB-lite"/>
    </source>
</evidence>
<dbReference type="EMBL" id="FOUM01000020">
    <property type="protein sequence ID" value="SFN09764.1"/>
    <property type="molecule type" value="Genomic_DNA"/>
</dbReference>
<evidence type="ECO:0000313" key="4">
    <source>
        <dbReference type="EMBL" id="KAA9045251.1"/>
    </source>
</evidence>
<organism evidence="11 13">
    <name type="scientific">Bacteroides xylanisolvens</name>
    <dbReference type="NCBI Taxonomy" id="371601"/>
    <lineage>
        <taxon>Bacteria</taxon>
        <taxon>Pseudomonadati</taxon>
        <taxon>Bacteroidota</taxon>
        <taxon>Bacteroidia</taxon>
        <taxon>Bacteroidales</taxon>
        <taxon>Bacteroidaceae</taxon>
        <taxon>Bacteroides</taxon>
    </lineage>
</organism>
<evidence type="ECO:0000313" key="16">
    <source>
        <dbReference type="Proteomes" id="UP000284495"/>
    </source>
</evidence>
<evidence type="ECO:0000313" key="12">
    <source>
        <dbReference type="Proteomes" id="UP000183040"/>
    </source>
</evidence>
<evidence type="ECO:0000313" key="15">
    <source>
        <dbReference type="Proteomes" id="UP000284417"/>
    </source>
</evidence>
<evidence type="ECO:0000313" key="5">
    <source>
        <dbReference type="EMBL" id="KAB6081124.1"/>
    </source>
</evidence>
<dbReference type="Proteomes" id="UP000327007">
    <property type="component" value="Unassembled WGS sequence"/>
</dbReference>
<dbReference type="AlphaFoldDB" id="A0A1I4W7Q5"/>
<protein>
    <submittedName>
        <fullName evidence="4">DUF4476 domain-containing protein</fullName>
    </submittedName>
</protein>
<feature type="signal peptide" evidence="2">
    <location>
        <begin position="1"/>
        <end position="19"/>
    </location>
</feature>
<sequence length="230" mass="26422">MRKIIISFCILFAALSLQAQSVNGIRIDGGNTPILVYLGGNQISLPTTTCFIANLNPGHYTVEVYATRFTRPGERVWKGEKLYKDYVYFDGRGVKEIWVDGRDNMHPERPDRPGQGGHRPGQGEHRPGYGYNRVMNDQLFQTFYNEMKKEPFKDDRIKLLNAALAGSDFTSAQCLQLTKLYTFDDDRMEIMKIMYPRIVDKEAFFTVINTLTFTSSKDKMNDFVIGYGRR</sequence>
<evidence type="ECO:0000313" key="18">
    <source>
        <dbReference type="Proteomes" id="UP000435059"/>
    </source>
</evidence>
<dbReference type="EMBL" id="QROC01000023">
    <property type="protein sequence ID" value="RHK93110.1"/>
    <property type="molecule type" value="Genomic_DNA"/>
</dbReference>
<dbReference type="EMBL" id="QROO01000011">
    <property type="protein sequence ID" value="RHL38082.1"/>
    <property type="molecule type" value="Genomic_DNA"/>
</dbReference>
<evidence type="ECO:0000259" key="3">
    <source>
        <dbReference type="Pfam" id="PF14771"/>
    </source>
</evidence>
<dbReference type="EMBL" id="FNRP01000021">
    <property type="protein sequence ID" value="SEA97943.1"/>
    <property type="molecule type" value="Genomic_DNA"/>
</dbReference>
<evidence type="ECO:0000313" key="8">
    <source>
        <dbReference type="EMBL" id="RHK93110.1"/>
    </source>
</evidence>
<name>A0A1I4W7Q5_9BACE</name>
<evidence type="ECO:0000313" key="10">
    <source>
        <dbReference type="EMBL" id="SEA97943.1"/>
    </source>
</evidence>
<dbReference type="Proteomes" id="UP000283369">
    <property type="component" value="Unassembled WGS sequence"/>
</dbReference>
<keyword evidence="2" id="KW-0732">Signal</keyword>
<feature type="compositionally biased region" description="Basic and acidic residues" evidence="1">
    <location>
        <begin position="100"/>
        <end position="112"/>
    </location>
</feature>
<evidence type="ECO:0000313" key="9">
    <source>
        <dbReference type="EMBL" id="RHL38082.1"/>
    </source>
</evidence>
<reference evidence="12 13" key="1">
    <citation type="submission" date="2016-10" db="EMBL/GenBank/DDBJ databases">
        <authorList>
            <person name="de Groot N.N."/>
        </authorList>
    </citation>
    <scope>NUCLEOTIDE SEQUENCE [LARGE SCALE GENOMIC DNA]</scope>
    <source>
        <strain evidence="11 13">NLAE-zl-C202</strain>
        <strain evidence="10 12">NLAE-zl-G339</strain>
    </source>
</reference>
<reference evidence="5 18" key="5">
    <citation type="journal article" date="2019" name="Nat. Med.">
        <title>A library of human gut bacterial isolates paired with longitudinal multiomics data enables mechanistic microbiome research.</title>
        <authorList>
            <person name="Poyet M."/>
            <person name="Groussin M."/>
            <person name="Gibbons S.M."/>
            <person name="Avila-Pacheco J."/>
            <person name="Jiang X."/>
            <person name="Kearney S.M."/>
            <person name="Perrotta A.R."/>
            <person name="Berdy B."/>
            <person name="Zhao S."/>
            <person name="Lieberman T.D."/>
            <person name="Swanson P.K."/>
            <person name="Smith M."/>
            <person name="Roesemann S."/>
            <person name="Alexander J.E."/>
            <person name="Rich S.A."/>
            <person name="Livny J."/>
            <person name="Vlamakis H."/>
            <person name="Clish C."/>
            <person name="Bullock K."/>
            <person name="Deik A."/>
            <person name="Scott J."/>
            <person name="Pierce K.A."/>
            <person name="Xavier R.J."/>
            <person name="Alm E.J."/>
        </authorList>
    </citation>
    <scope>NUCLEOTIDE SEQUENCE [LARGE SCALE GENOMIC DNA]</scope>
    <source>
        <strain evidence="5 18">BIOML-A74</strain>
    </source>
</reference>
<dbReference type="Proteomes" id="UP000284495">
    <property type="component" value="Unassembled WGS sequence"/>
</dbReference>
<reference evidence="14 15" key="3">
    <citation type="submission" date="2018-08" db="EMBL/GenBank/DDBJ databases">
        <title>A genome reference for cultivated species of the human gut microbiota.</title>
        <authorList>
            <person name="Zou Y."/>
            <person name="Xue W."/>
            <person name="Luo G."/>
        </authorList>
    </citation>
    <scope>NUCLEOTIDE SEQUENCE [LARGE SCALE GENOMIC DNA]</scope>
    <source>
        <strain evidence="7 14">AF14-7</strain>
        <strain evidence="9 16">AF38-2</strain>
        <strain evidence="8 15">AF39-6AC</strain>
    </source>
</reference>
<dbReference type="InterPro" id="IPR028011">
    <property type="entry name" value="DUF4476"/>
</dbReference>
<feature type="domain" description="DUF4476" evidence="3">
    <location>
        <begin position="134"/>
        <end position="223"/>
    </location>
</feature>
<dbReference type="EMBL" id="VYQC01000008">
    <property type="protein sequence ID" value="KAA9045251.1"/>
    <property type="molecule type" value="Genomic_DNA"/>
</dbReference>
<dbReference type="Proteomes" id="UP000284417">
    <property type="component" value="Unassembled WGS sequence"/>
</dbReference>
<evidence type="ECO:0000313" key="13">
    <source>
        <dbReference type="Proteomes" id="UP000183766"/>
    </source>
</evidence>
<gene>
    <name evidence="9" type="ORF">DW027_10120</name>
    <name evidence="8" type="ORF">DW042_16405</name>
    <name evidence="7" type="ORF">DWW25_17265</name>
    <name evidence="4" type="ORF">F6S82_14350</name>
    <name evidence="5" type="ORF">GA574_25210</name>
    <name evidence="6" type="ORF">LD004_11870</name>
    <name evidence="10" type="ORF">SAMN04487924_1218</name>
    <name evidence="11" type="ORF">SAMN05216250_12028</name>
</gene>
<feature type="chain" id="PRO_5011078149" evidence="2">
    <location>
        <begin position="20"/>
        <end position="230"/>
    </location>
</feature>
<reference evidence="17" key="2">
    <citation type="journal article" date="2018" name="J. Anim. Genet.">
        <title>Acquired interbacterial defense systems protect against interspecies antagonism in the human gut microbiome.</title>
        <authorList>
            <person name="Ross B.D."/>
            <person name="Verster A.J."/>
            <person name="Radey M.C."/>
            <person name="Schmidtke D.T."/>
            <person name="Pope C.E."/>
            <person name="Hoffman L.R."/>
            <person name="Hajjar A."/>
            <person name="Peterson S.B."/>
            <person name="Borenstein E."/>
            <person name="Mougous J."/>
        </authorList>
    </citation>
    <scope>NUCLEOTIDE SEQUENCE [LARGE SCALE GENOMIC DNA]</scope>
    <source>
        <strain evidence="17">H204</strain>
    </source>
</reference>
<accession>A0A1I4W7Q5</accession>
<dbReference type="EMBL" id="JAIWYE010000023">
    <property type="protein sequence ID" value="MCA4704314.1"/>
    <property type="molecule type" value="Genomic_DNA"/>
</dbReference>
<dbReference type="Proteomes" id="UP000435059">
    <property type="component" value="Unassembled WGS sequence"/>
</dbReference>
<reference evidence="4" key="6">
    <citation type="submission" date="2019-09" db="EMBL/GenBank/DDBJ databases">
        <authorList>
            <person name="Ross B.D."/>
            <person name="Verster A.J."/>
            <person name="Radey M.C."/>
            <person name="Schmidtke D.T."/>
            <person name="Pope C.E."/>
            <person name="Hoffman L.R."/>
            <person name="Hajjar A.M."/>
            <person name="Peterson S.B."/>
            <person name="Borenstein E."/>
            <person name="Mougous J.D."/>
        </authorList>
    </citation>
    <scope>NUCLEOTIDE SEQUENCE</scope>
    <source>
        <strain evidence="4">H204</strain>
    </source>
</reference>
<dbReference type="RefSeq" id="WP_004314989.1">
    <property type="nucleotide sequence ID" value="NZ_AP031409.1"/>
</dbReference>
<proteinExistence type="predicted"/>
<dbReference type="Proteomes" id="UP000183766">
    <property type="component" value="Unassembled WGS sequence"/>
</dbReference>
<evidence type="ECO:0000313" key="6">
    <source>
        <dbReference type="EMBL" id="MCA4704314.1"/>
    </source>
</evidence>